<evidence type="ECO:0000256" key="4">
    <source>
        <dbReference type="ARBA" id="ARBA00022461"/>
    </source>
</evidence>
<protein>
    <submittedName>
        <fullName evidence="14">Uncharacterized protein</fullName>
    </submittedName>
</protein>
<keyword evidence="6" id="KW-1133">Transmembrane helix</keyword>
<keyword evidence="9" id="KW-0472">Membrane</keyword>
<keyword evidence="11 13" id="KW-0739">Sodium transport</keyword>
<dbReference type="Gene3D" id="2.60.470.10">
    <property type="entry name" value="Acid-sensing ion channels like domains"/>
    <property type="match status" value="1"/>
</dbReference>
<accession>J9AJS9</accession>
<evidence type="ECO:0000256" key="12">
    <source>
        <dbReference type="ARBA" id="ARBA00023303"/>
    </source>
</evidence>
<keyword evidence="5 13" id="KW-0812">Transmembrane</keyword>
<dbReference type="GO" id="GO:0005886">
    <property type="term" value="C:plasma membrane"/>
    <property type="evidence" value="ECO:0007669"/>
    <property type="project" value="TreeGrafter"/>
</dbReference>
<dbReference type="GO" id="GO:0015280">
    <property type="term" value="F:ligand-gated sodium channel activity"/>
    <property type="evidence" value="ECO:0007669"/>
    <property type="project" value="TreeGrafter"/>
</dbReference>
<evidence type="ECO:0000256" key="2">
    <source>
        <dbReference type="ARBA" id="ARBA00007193"/>
    </source>
</evidence>
<evidence type="ECO:0000256" key="13">
    <source>
        <dbReference type="RuleBase" id="RU000679"/>
    </source>
</evidence>
<keyword evidence="7" id="KW-0915">Sodium</keyword>
<keyword evidence="8 13" id="KW-0406">Ion transport</keyword>
<keyword evidence="12 13" id="KW-0407">Ion channel</keyword>
<gene>
    <name evidence="14" type="ORF">WUBG_14634</name>
</gene>
<evidence type="ECO:0000256" key="7">
    <source>
        <dbReference type="ARBA" id="ARBA00023053"/>
    </source>
</evidence>
<evidence type="ECO:0000256" key="1">
    <source>
        <dbReference type="ARBA" id="ARBA00004141"/>
    </source>
</evidence>
<evidence type="ECO:0000256" key="6">
    <source>
        <dbReference type="ARBA" id="ARBA00022989"/>
    </source>
</evidence>
<dbReference type="Pfam" id="PF00858">
    <property type="entry name" value="ASC"/>
    <property type="match status" value="1"/>
</dbReference>
<evidence type="ECO:0000256" key="11">
    <source>
        <dbReference type="ARBA" id="ARBA00023201"/>
    </source>
</evidence>
<organism evidence="14 15">
    <name type="scientific">Wuchereria bancrofti</name>
    <dbReference type="NCBI Taxonomy" id="6293"/>
    <lineage>
        <taxon>Eukaryota</taxon>
        <taxon>Metazoa</taxon>
        <taxon>Ecdysozoa</taxon>
        <taxon>Nematoda</taxon>
        <taxon>Chromadorea</taxon>
        <taxon>Rhabditida</taxon>
        <taxon>Spirurina</taxon>
        <taxon>Spiruromorpha</taxon>
        <taxon>Filarioidea</taxon>
        <taxon>Onchocercidae</taxon>
        <taxon>Wuchereria</taxon>
    </lineage>
</organism>
<dbReference type="PANTHER" id="PTHR11690">
    <property type="entry name" value="AMILORIDE-SENSITIVE SODIUM CHANNEL-RELATED"/>
    <property type="match status" value="1"/>
</dbReference>
<evidence type="ECO:0000256" key="9">
    <source>
        <dbReference type="ARBA" id="ARBA00023136"/>
    </source>
</evidence>
<dbReference type="AlphaFoldDB" id="J9AJS9"/>
<keyword evidence="3 13" id="KW-0813">Transport</keyword>
<evidence type="ECO:0000256" key="5">
    <source>
        <dbReference type="ARBA" id="ARBA00022692"/>
    </source>
</evidence>
<dbReference type="EMBL" id="ADBV01012201">
    <property type="protein sequence ID" value="EJW74455.1"/>
    <property type="molecule type" value="Genomic_DNA"/>
</dbReference>
<dbReference type="Proteomes" id="UP000004810">
    <property type="component" value="Unassembled WGS sequence"/>
</dbReference>
<comment type="similarity">
    <text evidence="2 13">Belongs to the amiloride-sensitive sodium channel (TC 1.A.6) family.</text>
</comment>
<evidence type="ECO:0000256" key="3">
    <source>
        <dbReference type="ARBA" id="ARBA00022448"/>
    </source>
</evidence>
<keyword evidence="4 13" id="KW-0894">Sodium channel</keyword>
<dbReference type="PANTHER" id="PTHR11690:SF296">
    <property type="entry name" value="DEGENERIN-LIKE PROTEIN DEL-10"/>
    <property type="match status" value="1"/>
</dbReference>
<evidence type="ECO:0000256" key="8">
    <source>
        <dbReference type="ARBA" id="ARBA00023065"/>
    </source>
</evidence>
<proteinExistence type="inferred from homology"/>
<evidence type="ECO:0000313" key="15">
    <source>
        <dbReference type="Proteomes" id="UP000004810"/>
    </source>
</evidence>
<name>J9AJS9_WUCBA</name>
<dbReference type="InterPro" id="IPR001873">
    <property type="entry name" value="ENaC"/>
</dbReference>
<keyword evidence="10" id="KW-0325">Glycoprotein</keyword>
<comment type="subcellular location">
    <subcellularLocation>
        <location evidence="1">Membrane</location>
        <topology evidence="1">Multi-pass membrane protein</topology>
    </subcellularLocation>
</comment>
<comment type="caution">
    <text evidence="14">The sequence shown here is derived from an EMBL/GenBank/DDBJ whole genome shotgun (WGS) entry which is preliminary data.</text>
</comment>
<reference evidence="15" key="1">
    <citation type="submission" date="2012-08" db="EMBL/GenBank/DDBJ databases">
        <title>The Genome Sequence of Wuchereria bancrofti.</title>
        <authorList>
            <person name="Nutman T.B."/>
            <person name="Fink D.L."/>
            <person name="Russ C."/>
            <person name="Young S."/>
            <person name="Zeng Q."/>
            <person name="Koehrsen M."/>
            <person name="Alvarado L."/>
            <person name="Berlin A."/>
            <person name="Chapman S.B."/>
            <person name="Chen Z."/>
            <person name="Freedman E."/>
            <person name="Gellesch M."/>
            <person name="Goldberg J."/>
            <person name="Griggs A."/>
            <person name="Gujja S."/>
            <person name="Heilman E.R."/>
            <person name="Heiman D."/>
            <person name="Hepburn T."/>
            <person name="Howarth C."/>
            <person name="Jen D."/>
            <person name="Larson L."/>
            <person name="Lewis B."/>
            <person name="Mehta T."/>
            <person name="Park D."/>
            <person name="Pearson M."/>
            <person name="Roberts A."/>
            <person name="Saif S."/>
            <person name="Shea T."/>
            <person name="Shenoy N."/>
            <person name="Sisk P."/>
            <person name="Stolte C."/>
            <person name="Sykes S."/>
            <person name="Walk T."/>
            <person name="White J."/>
            <person name="Yandava C."/>
            <person name="Haas B."/>
            <person name="Henn M.R."/>
            <person name="Nusbaum C."/>
            <person name="Birren B."/>
        </authorList>
    </citation>
    <scope>NUCLEOTIDE SEQUENCE [LARGE SCALE GENOMIC DNA]</scope>
    <source>
        <strain evidence="15">NA</strain>
    </source>
</reference>
<sequence>MYLTTPVATNIEAAYPNQIPFPVVAICNNNQYRLTYLTGPAIQNRRPKEPRSNNTLSNEMNLTVFDKVLENAWDMDAVKFLRNAAHWKSRMILRQINCTWPNGTSCRLSNFKAVWTLTGLCWAINTDPNNPHYISSSGESSDNGLRLLLNIERYERVESCTPYFRTMSLPGLKILIYNQTDIPESSLDGVNVPPGYTMEIPFKMQKRHKYSGAECVEKKRKATNNNIGS</sequence>
<evidence type="ECO:0000313" key="14">
    <source>
        <dbReference type="EMBL" id="EJW74455.1"/>
    </source>
</evidence>
<evidence type="ECO:0000256" key="10">
    <source>
        <dbReference type="ARBA" id="ARBA00023180"/>
    </source>
</evidence>